<dbReference type="Pfam" id="PF03358">
    <property type="entry name" value="FMN_red"/>
    <property type="match status" value="1"/>
</dbReference>
<dbReference type="InterPro" id="IPR023932">
    <property type="entry name" value="CE1759_FMN_reduct"/>
</dbReference>
<dbReference type="KEGG" id="iva:Isova_2457"/>
<evidence type="ECO:0000313" key="6">
    <source>
        <dbReference type="Proteomes" id="UP000009236"/>
    </source>
</evidence>
<proteinExistence type="predicted"/>
<gene>
    <name evidence="5" type="ordered locus">Isova_2457</name>
</gene>
<dbReference type="PANTHER" id="PTHR43408">
    <property type="entry name" value="FMN REDUCTASE (NADPH)"/>
    <property type="match status" value="1"/>
</dbReference>
<evidence type="ECO:0000256" key="2">
    <source>
        <dbReference type="ARBA" id="ARBA00022643"/>
    </source>
</evidence>
<dbReference type="STRING" id="743718.Isova_2457"/>
<evidence type="ECO:0000259" key="4">
    <source>
        <dbReference type="Pfam" id="PF03358"/>
    </source>
</evidence>
<sequence length="203" mass="21055">MSAPVAEDVRLVALTGGISFPSSSRLLADLLVARAAAHLEAAGRTVATRVVEARDVAEDAATATVLGFRSAELTEALTAVEEAHLLVVTTPVFRGTFSGVFKTFVDLLDGRRVTGTPVLLGAAGGTPRHTLVVDQALRPLFAFMGAVLVPVGVYASTADWTVERLPTEALAERADRAGAQLARLASLVDDPALGPRRSLSSGA</sequence>
<dbReference type="Gene3D" id="3.40.50.360">
    <property type="match status" value="1"/>
</dbReference>
<protein>
    <submittedName>
        <fullName evidence="5">NADPH-dependent FMN reductase</fullName>
    </submittedName>
</protein>
<keyword evidence="6" id="KW-1185">Reference proteome</keyword>
<dbReference type="SUPFAM" id="SSF52218">
    <property type="entry name" value="Flavoproteins"/>
    <property type="match status" value="1"/>
</dbReference>
<keyword evidence="3" id="KW-0560">Oxidoreductase</keyword>
<dbReference type="HOGENOM" id="CLU_055322_3_1_11"/>
<keyword evidence="2" id="KW-0288">FMN</keyword>
<dbReference type="EMBL" id="CP002810">
    <property type="protein sequence ID" value="AEG45168.1"/>
    <property type="molecule type" value="Genomic_DNA"/>
</dbReference>
<evidence type="ECO:0000256" key="1">
    <source>
        <dbReference type="ARBA" id="ARBA00022630"/>
    </source>
</evidence>
<dbReference type="GO" id="GO:0016491">
    <property type="term" value="F:oxidoreductase activity"/>
    <property type="evidence" value="ECO:0007669"/>
    <property type="project" value="UniProtKB-KW"/>
</dbReference>
<evidence type="ECO:0000313" key="5">
    <source>
        <dbReference type="EMBL" id="AEG45168.1"/>
    </source>
</evidence>
<dbReference type="Proteomes" id="UP000009236">
    <property type="component" value="Chromosome"/>
</dbReference>
<organism evidence="6">
    <name type="scientific">Isoptericola variabilis (strain 225)</name>
    <dbReference type="NCBI Taxonomy" id="743718"/>
    <lineage>
        <taxon>Bacteria</taxon>
        <taxon>Bacillati</taxon>
        <taxon>Actinomycetota</taxon>
        <taxon>Actinomycetes</taxon>
        <taxon>Micrococcales</taxon>
        <taxon>Promicromonosporaceae</taxon>
        <taxon>Isoptericola</taxon>
    </lineage>
</organism>
<dbReference type="InterPro" id="IPR005025">
    <property type="entry name" value="FMN_Rdtase-like_dom"/>
</dbReference>
<dbReference type="NCBIfam" id="TIGR04037">
    <property type="entry name" value="LLM_duo_CE1759"/>
    <property type="match status" value="1"/>
</dbReference>
<dbReference type="RefSeq" id="WP_013839559.1">
    <property type="nucleotide sequence ID" value="NC_015588.1"/>
</dbReference>
<dbReference type="eggNOG" id="COG0431">
    <property type="taxonomic scope" value="Bacteria"/>
</dbReference>
<feature type="domain" description="NADPH-dependent FMN reductase-like" evidence="4">
    <location>
        <begin position="10"/>
        <end position="159"/>
    </location>
</feature>
<accession>F6FS71</accession>
<evidence type="ECO:0000256" key="3">
    <source>
        <dbReference type="ARBA" id="ARBA00023002"/>
    </source>
</evidence>
<keyword evidence="1" id="KW-0285">Flavoprotein</keyword>
<dbReference type="AlphaFoldDB" id="F6FS71"/>
<dbReference type="PANTHER" id="PTHR43408:SF2">
    <property type="entry name" value="FMN REDUCTASE (NADPH)"/>
    <property type="match status" value="1"/>
</dbReference>
<dbReference type="InterPro" id="IPR051814">
    <property type="entry name" value="NAD(P)H-dep_FMN_reductase"/>
</dbReference>
<name>F6FS71_ISOV2</name>
<reference evidence="5 6" key="1">
    <citation type="submission" date="2011-05" db="EMBL/GenBank/DDBJ databases">
        <title>Complete sequence of Isoptericola variabilis 225.</title>
        <authorList>
            <consortium name="US DOE Joint Genome Institute"/>
            <person name="Lucas S."/>
            <person name="Han J."/>
            <person name="Lapidus A."/>
            <person name="Cheng J.-F."/>
            <person name="Goodwin L."/>
            <person name="Pitluck S."/>
            <person name="Peters L."/>
            <person name="Mikhailova N."/>
            <person name="Zeytun A."/>
            <person name="Han C."/>
            <person name="Tapia R."/>
            <person name="Land M."/>
            <person name="Hauser L."/>
            <person name="Kyrpides N."/>
            <person name="Ivanova N."/>
            <person name="Pagani I."/>
            <person name="Siebers A."/>
            <person name="Allgaier M."/>
            <person name="Thelen M."/>
            <person name="Hugenholtz P."/>
            <person name="Gladden J."/>
            <person name="Woyke T."/>
        </authorList>
    </citation>
    <scope>NUCLEOTIDE SEQUENCE [LARGE SCALE GENOMIC DNA]</scope>
    <source>
        <strain evidence="6">225</strain>
    </source>
</reference>
<dbReference type="InterPro" id="IPR029039">
    <property type="entry name" value="Flavoprotein-like_sf"/>
</dbReference>